<evidence type="ECO:0000259" key="6">
    <source>
        <dbReference type="Pfam" id="PF21588"/>
    </source>
</evidence>
<dbReference type="SUPFAM" id="SSF48371">
    <property type="entry name" value="ARM repeat"/>
    <property type="match status" value="1"/>
</dbReference>
<dbReference type="InterPro" id="IPR048978">
    <property type="entry name" value="AP5B1_N"/>
</dbReference>
<dbReference type="PANTHER" id="PTHR34033:SF1">
    <property type="entry name" value="AP-5 COMPLEX SUBUNIT BETA-1"/>
    <property type="match status" value="1"/>
</dbReference>
<keyword evidence="3" id="KW-0653">Protein transport</keyword>
<reference evidence="9" key="1">
    <citation type="submission" date="2025-08" db="UniProtKB">
        <authorList>
            <consortium name="Ensembl"/>
        </authorList>
    </citation>
    <scope>IDENTIFICATION</scope>
</reference>
<proteinExistence type="predicted"/>
<accession>A0A8D0G6W6</accession>
<dbReference type="Pfam" id="PF21589">
    <property type="entry name" value="AP5B1_barrel"/>
    <property type="match status" value="1"/>
</dbReference>
<dbReference type="Proteomes" id="UP000694392">
    <property type="component" value="Unplaced"/>
</dbReference>
<dbReference type="GO" id="GO:0030119">
    <property type="term" value="C:AP-type membrane coat adaptor complex"/>
    <property type="evidence" value="ECO:0007669"/>
    <property type="project" value="Ensembl"/>
</dbReference>
<feature type="domain" description="AP-5 complex subunit beta-1 beta-barrel" evidence="7">
    <location>
        <begin position="664"/>
        <end position="733"/>
    </location>
</feature>
<evidence type="ECO:0000259" key="7">
    <source>
        <dbReference type="Pfam" id="PF21589"/>
    </source>
</evidence>
<dbReference type="Ensembl" id="ENSSPUT00000000770.1">
    <property type="protein sequence ID" value="ENSSPUP00000000729.1"/>
    <property type="gene ID" value="ENSSPUG00000000608.1"/>
</dbReference>
<dbReference type="GO" id="GO:0015031">
    <property type="term" value="P:protein transport"/>
    <property type="evidence" value="ECO:0007669"/>
    <property type="project" value="UniProtKB-KW"/>
</dbReference>
<dbReference type="AlphaFoldDB" id="A0A8D0G6W6"/>
<dbReference type="InterPro" id="IPR048980">
    <property type="entry name" value="AP5B1_barrel"/>
</dbReference>
<organism evidence="9 10">
    <name type="scientific">Sphenodon punctatus</name>
    <name type="common">Tuatara</name>
    <name type="synonym">Hatteria punctata</name>
    <dbReference type="NCBI Taxonomy" id="8508"/>
    <lineage>
        <taxon>Eukaryota</taxon>
        <taxon>Metazoa</taxon>
        <taxon>Chordata</taxon>
        <taxon>Craniata</taxon>
        <taxon>Vertebrata</taxon>
        <taxon>Euteleostomi</taxon>
        <taxon>Lepidosauria</taxon>
        <taxon>Sphenodontia</taxon>
        <taxon>Sphenodontidae</taxon>
        <taxon>Sphenodon</taxon>
    </lineage>
</organism>
<sequence>MLTLLLEFPTLLCPDPEVGEQTAGSLLVAFAQLAPMPKLVWLRCHLLFATGTLLVTTDAFGEGCRAARDYLSLLLHLTSDLNDRHGGPGERPVRTAACECLRELESCYPGLLSRRLETLRSLQQQEASPAHQAYTLLYGLALRNAVLLLARRRHQGALGELLSGNEGLAWEAAGELGALSPAAIDQLLLLPSPADAKELKGVLSLLLDGSYLLAPAAQSALLWQLAQAVSVVRTQSPAIFKAQLVRLFGAADVALLHAILQLKALFTDSLFTGEDEAFLLRRLVGLAQHPALPAPVRLFYLDCLIRFPENRPLGEEGLPVLLTPPTAAGLFPNLFQDPGTTLARLNLLGLVCVESEGAEAERGAGYLLEHVLALGELAARQGGHEAAGLFFRAIFLFARYFGARTQPMWELTCCLLGVYRRRRALAPNLINLLDEAHAALEMPAWPSSLARALQELVVALPLEEEEEEEELGWHLKLLARLAKESGIPQGSTVSFLWRLVGSGQLGDWRSGQALLRVCRNLLQLQPPPALAQLADLLQTVALSHGDVDVQDRARFYYTLLTSLSAEKLGAVLASGDCPKARTLSSSIVADSESFAAALTVHPAKRAPMQLQREGPTRAVPAAPRPCPPEQDVEGYCQGLLEPGDPSQLCLTYRLVPVKPPQTPLFSVVLRFSCSDPHYEPVPELCVPCLSSCRPPPTLTLVLQPRCPYPTLLGVSALYTTPAGLTYCAQMEPLHVAFPDLFVPLALPAWPPESQHRLFDALWHQLHPDGASECAESFLCWPVAPQPLGALVRDHFAGYLVAEGPNLFKIGMSLPPQHHVLLRVQSAEDSARVGIRTDHWKVLPHLSEYLQSLVGAG</sequence>
<evidence type="ECO:0000256" key="3">
    <source>
        <dbReference type="ARBA" id="ARBA00022927"/>
    </source>
</evidence>
<evidence type="ECO:0000313" key="9">
    <source>
        <dbReference type="Ensembl" id="ENSSPUP00000000729.1"/>
    </source>
</evidence>
<evidence type="ECO:0000256" key="1">
    <source>
        <dbReference type="ARBA" id="ARBA00018167"/>
    </source>
</evidence>
<dbReference type="GO" id="GO:0016197">
    <property type="term" value="P:endosomal transport"/>
    <property type="evidence" value="ECO:0007669"/>
    <property type="project" value="Ensembl"/>
</dbReference>
<dbReference type="InterPro" id="IPR038741">
    <property type="entry name" value="AP5B1"/>
</dbReference>
<evidence type="ECO:0000256" key="4">
    <source>
        <dbReference type="ARBA" id="ARBA00032431"/>
    </source>
</evidence>
<keyword evidence="2" id="KW-0813">Transport</keyword>
<gene>
    <name evidence="9" type="primary">AP5B1</name>
</gene>
<dbReference type="Pfam" id="PF21588">
    <property type="entry name" value="AP5B1_middle"/>
    <property type="match status" value="1"/>
</dbReference>
<evidence type="ECO:0000259" key="5">
    <source>
        <dbReference type="Pfam" id="PF21587"/>
    </source>
</evidence>
<dbReference type="OMA" id="SHHLEPF"/>
<dbReference type="Pfam" id="PF21587">
    <property type="entry name" value="AP5B1_N"/>
    <property type="match status" value="1"/>
</dbReference>
<dbReference type="InterPro" id="IPR048979">
    <property type="entry name" value="AP5B1_middle"/>
</dbReference>
<dbReference type="Pfam" id="PF21590">
    <property type="entry name" value="AP5B1_C"/>
    <property type="match status" value="1"/>
</dbReference>
<feature type="domain" description="AP-5 complex subunit beta-1 N-terminal" evidence="5">
    <location>
        <begin position="1"/>
        <end position="54"/>
    </location>
</feature>
<dbReference type="GO" id="GO:0005765">
    <property type="term" value="C:lysosomal membrane"/>
    <property type="evidence" value="ECO:0007669"/>
    <property type="project" value="TreeGrafter"/>
</dbReference>
<evidence type="ECO:0000259" key="8">
    <source>
        <dbReference type="Pfam" id="PF21590"/>
    </source>
</evidence>
<dbReference type="InterPro" id="IPR048981">
    <property type="entry name" value="AP5B1_C"/>
</dbReference>
<feature type="domain" description="AP5B1 middle" evidence="6">
    <location>
        <begin position="195"/>
        <end position="568"/>
    </location>
</feature>
<dbReference type="GeneTree" id="ENSGT00530000064721"/>
<name>A0A8D0G6W6_SPHPU</name>
<evidence type="ECO:0000313" key="10">
    <source>
        <dbReference type="Proteomes" id="UP000694392"/>
    </source>
</evidence>
<feature type="domain" description="AP5B1 C-terminal" evidence="8">
    <location>
        <begin position="756"/>
        <end position="852"/>
    </location>
</feature>
<evidence type="ECO:0000256" key="2">
    <source>
        <dbReference type="ARBA" id="ARBA00022448"/>
    </source>
</evidence>
<reference evidence="9" key="2">
    <citation type="submission" date="2025-09" db="UniProtKB">
        <authorList>
            <consortium name="Ensembl"/>
        </authorList>
    </citation>
    <scope>IDENTIFICATION</scope>
</reference>
<dbReference type="InterPro" id="IPR016024">
    <property type="entry name" value="ARM-type_fold"/>
</dbReference>
<protein>
    <recommendedName>
        <fullName evidence="1">AP-5 complex subunit beta-1</fullName>
    </recommendedName>
    <alternativeName>
        <fullName evidence="4">Adaptor-related protein complex 5 beta subunit</fullName>
    </alternativeName>
</protein>
<keyword evidence="10" id="KW-1185">Reference proteome</keyword>
<dbReference type="PANTHER" id="PTHR34033">
    <property type="entry name" value="AP-5 COMPLEX SUBUNIT BETA-1"/>
    <property type="match status" value="1"/>
</dbReference>